<organism evidence="2 3">
    <name type="scientific">Portunus trituberculatus</name>
    <name type="common">Swimming crab</name>
    <name type="synonym">Neptunus trituberculatus</name>
    <dbReference type="NCBI Taxonomy" id="210409"/>
    <lineage>
        <taxon>Eukaryota</taxon>
        <taxon>Metazoa</taxon>
        <taxon>Ecdysozoa</taxon>
        <taxon>Arthropoda</taxon>
        <taxon>Crustacea</taxon>
        <taxon>Multicrustacea</taxon>
        <taxon>Malacostraca</taxon>
        <taxon>Eumalacostraca</taxon>
        <taxon>Eucarida</taxon>
        <taxon>Decapoda</taxon>
        <taxon>Pleocyemata</taxon>
        <taxon>Brachyura</taxon>
        <taxon>Eubrachyura</taxon>
        <taxon>Portunoidea</taxon>
        <taxon>Portunidae</taxon>
        <taxon>Portuninae</taxon>
        <taxon>Portunus</taxon>
    </lineage>
</organism>
<dbReference type="EMBL" id="VSRR010060918">
    <property type="protein sequence ID" value="MPC82853.1"/>
    <property type="molecule type" value="Genomic_DNA"/>
</dbReference>
<keyword evidence="3" id="KW-1185">Reference proteome</keyword>
<gene>
    <name evidence="2" type="ORF">E2C01_077539</name>
</gene>
<keyword evidence="1" id="KW-0812">Transmembrane</keyword>
<name>A0A5B7IKH4_PORTR</name>
<proteinExistence type="predicted"/>
<reference evidence="2 3" key="1">
    <citation type="submission" date="2019-05" db="EMBL/GenBank/DDBJ databases">
        <title>Another draft genome of Portunus trituberculatus and its Hox gene families provides insights of decapod evolution.</title>
        <authorList>
            <person name="Jeong J.-H."/>
            <person name="Song I."/>
            <person name="Kim S."/>
            <person name="Choi T."/>
            <person name="Kim D."/>
            <person name="Ryu S."/>
            <person name="Kim W."/>
        </authorList>
    </citation>
    <scope>NUCLEOTIDE SEQUENCE [LARGE SCALE GENOMIC DNA]</scope>
    <source>
        <tissue evidence="2">Muscle</tissue>
    </source>
</reference>
<sequence length="185" mass="20669">MSLIFACCRFFFFFLQTNSSGVLPFFLQCFSVQLFSFAKDKRGKYGRLPTLSLWRCSVSCLSKPHPGAPLSLNALLPFLSYNAISICPVAAARGSLLSGGGRDGTVRVHMSVVTLACTCVYHMSVCVCLLEYLFVVRRRRKWMCHVMLWCVACPWCLSVPMSALVRQSVRPSVPCLVLRDALTPR</sequence>
<feature type="transmembrane region" description="Helical" evidence="1">
    <location>
        <begin position="112"/>
        <end position="134"/>
    </location>
</feature>
<protein>
    <submittedName>
        <fullName evidence="2">Uncharacterized protein</fullName>
    </submittedName>
</protein>
<keyword evidence="1" id="KW-1133">Transmembrane helix</keyword>
<comment type="caution">
    <text evidence="2">The sequence shown here is derived from an EMBL/GenBank/DDBJ whole genome shotgun (WGS) entry which is preliminary data.</text>
</comment>
<keyword evidence="1" id="KW-0472">Membrane</keyword>
<dbReference type="AlphaFoldDB" id="A0A5B7IKH4"/>
<dbReference type="Proteomes" id="UP000324222">
    <property type="component" value="Unassembled WGS sequence"/>
</dbReference>
<accession>A0A5B7IKH4</accession>
<evidence type="ECO:0000313" key="2">
    <source>
        <dbReference type="EMBL" id="MPC82853.1"/>
    </source>
</evidence>
<evidence type="ECO:0000256" key="1">
    <source>
        <dbReference type="SAM" id="Phobius"/>
    </source>
</evidence>
<evidence type="ECO:0000313" key="3">
    <source>
        <dbReference type="Proteomes" id="UP000324222"/>
    </source>
</evidence>